<evidence type="ECO:0000256" key="2">
    <source>
        <dbReference type="ARBA" id="ARBA00022786"/>
    </source>
</evidence>
<sequence>MSKTLFTAKVFLEDAVHLKDDPQRLGLVVKTWHDFDSGEDEEDEDSTGPLGLQQVSVHWADGSAPQVVHEEDLVVVDRSFSHGDVVKRSPNDVMSGSVIDVKVVLDLQKICPPMTRYSGIDAKHVDFVQQFVVNNHIIYDGWLGVIQEVKDEVTLLMSDNSICTIKNSDDLDLGDQFHDQSCFFPDSLAPGHAVHGPSRVFKNAEYQFKSYPSSKQGHVLRTEVTSITVNWLSFNPLALDQTPGVAPPPRELDDFENIIVYKSVEQHCTYELLDRVKIVDPATLKTLGLKTYCPYMKSKPTRLQCPHYHRHDTEFATEEMQVVGTKTVVTVLWQDLSMSTDVASTALVPYLNMDDQDVWPTDYVLLKPGEVLMDEPGGVNFDRKKSDMLGIVQSANAKERTALVKWFSEERDEGLEQEAEECSLYEIMSHPDLKFRMGDMVVVSREREQNPSSDIAPRAPSVAEILSLVVRGKEIFNELFKQVPKVYADKPWKIERRGKTLLKRYGVEGVEALDRYLSETNKMASKTIHRLVDRGDPLKPAIPDDILANLPQDEKDAETIRTRLNWVGQIWKVYPDQPIARIRFMDGSEEDIPVGRIMVVEDEDEDDEGDDSQDEGAFEEYDFDQANDSWVSESGEASSDDSWETDSEAGAEDGSTSDVDDDEDKATESKAKTNESAPEANGASEKAQQEKTNGHEEKVPEPESVIADPLPEPEEIISNQKDASTAQAAGVAEHKDWKSFAVLEDTPADHHFLQSSHDVQHTDRAWFKRIAKEHAILSSSLPDGIRVRAFEDRMDLLRVLIQGPDHTPYRNALFLFDFKLPSQFPTQPPIAFFHSWTGGIGRINPNLYEDGNVCLSLLNTWHGKDQTETWTPSSSILQLLISLQGLVLVPEPYYNEAGFEKFVGTEEAARNSELYNEKVYLLSLKTIQTILNHPPTPLSKEVRYFYFERQKLEQVVIEGFELIAHSEAEVDAKAESTDDTTQQHESNSTEKEAGPVIKRISKGALKMLKKHIDALSHFLEE</sequence>
<keyword evidence="2" id="KW-0833">Ubl conjugation pathway</keyword>
<protein>
    <recommendedName>
        <fullName evidence="4">UBC core domain-containing protein</fullName>
    </recommendedName>
</protein>
<dbReference type="InterPro" id="IPR000608">
    <property type="entry name" value="UBC"/>
</dbReference>
<proteinExistence type="predicted"/>
<dbReference type="SUPFAM" id="SSF54495">
    <property type="entry name" value="UBC-like"/>
    <property type="match status" value="1"/>
</dbReference>
<dbReference type="Gene3D" id="3.10.110.10">
    <property type="entry name" value="Ubiquitin Conjugating Enzyme"/>
    <property type="match status" value="1"/>
</dbReference>
<dbReference type="AlphaFoldDB" id="A0A9P5RR51"/>
<evidence type="ECO:0000259" key="4">
    <source>
        <dbReference type="PROSITE" id="PS50127"/>
    </source>
</evidence>
<keyword evidence="1" id="KW-0808">Transferase</keyword>
<feature type="compositionally biased region" description="Polar residues" evidence="3">
    <location>
        <begin position="626"/>
        <end position="637"/>
    </location>
</feature>
<comment type="caution">
    <text evidence="5">The sequence shown here is derived from an EMBL/GenBank/DDBJ whole genome shotgun (WGS) entry which is preliminary data.</text>
</comment>
<dbReference type="PANTHER" id="PTHR46116:SF15">
    <property type="entry name" value="(E3-INDEPENDENT) E2 UBIQUITIN-CONJUGATING ENZYME"/>
    <property type="match status" value="1"/>
</dbReference>
<dbReference type="OrthoDB" id="47801at2759"/>
<dbReference type="InterPro" id="IPR057735">
    <property type="entry name" value="UBE2O-like_tSH3-B"/>
</dbReference>
<feature type="compositionally biased region" description="Acidic residues" evidence="3">
    <location>
        <begin position="638"/>
        <end position="651"/>
    </location>
</feature>
<dbReference type="PANTHER" id="PTHR46116">
    <property type="entry name" value="(E3-INDEPENDENT) E2 UBIQUITIN-CONJUGATING ENZYME"/>
    <property type="match status" value="1"/>
</dbReference>
<evidence type="ECO:0000256" key="3">
    <source>
        <dbReference type="SAM" id="MobiDB-lite"/>
    </source>
</evidence>
<dbReference type="GO" id="GO:0061631">
    <property type="term" value="F:ubiquitin conjugating enzyme activity"/>
    <property type="evidence" value="ECO:0007669"/>
    <property type="project" value="TreeGrafter"/>
</dbReference>
<evidence type="ECO:0000313" key="6">
    <source>
        <dbReference type="Proteomes" id="UP000748756"/>
    </source>
</evidence>
<feature type="domain" description="UBC core" evidence="4">
    <location>
        <begin position="765"/>
        <end position="928"/>
    </location>
</feature>
<dbReference type="CDD" id="cd23837">
    <property type="entry name" value="UBCc_UBE2O"/>
    <property type="match status" value="1"/>
</dbReference>
<dbReference type="PROSITE" id="PS50127">
    <property type="entry name" value="UBC_2"/>
    <property type="match status" value="1"/>
</dbReference>
<keyword evidence="6" id="KW-1185">Reference proteome</keyword>
<accession>A0A9P5RR51</accession>
<dbReference type="EMBL" id="JAAAUQ010001059">
    <property type="protein sequence ID" value="KAF9143559.1"/>
    <property type="molecule type" value="Genomic_DNA"/>
</dbReference>
<feature type="region of interest" description="Disordered" evidence="3">
    <location>
        <begin position="971"/>
        <end position="995"/>
    </location>
</feature>
<gene>
    <name evidence="5" type="ORF">BG015_000380</name>
</gene>
<evidence type="ECO:0000256" key="1">
    <source>
        <dbReference type="ARBA" id="ARBA00022679"/>
    </source>
</evidence>
<feature type="compositionally biased region" description="Basic and acidic residues" evidence="3">
    <location>
        <begin position="687"/>
        <end position="701"/>
    </location>
</feature>
<dbReference type="Pfam" id="PF23043">
    <property type="entry name" value="SH3-B_UBE2O"/>
    <property type="match status" value="1"/>
</dbReference>
<dbReference type="InterPro" id="IPR057733">
    <property type="entry name" value="UBE2O-like_SH3-B"/>
</dbReference>
<dbReference type="Pfam" id="PF23046">
    <property type="entry name" value="tSH3-B_UBE2O"/>
    <property type="match status" value="1"/>
</dbReference>
<name>A0A9P5RR51_9FUNG</name>
<dbReference type="Proteomes" id="UP000748756">
    <property type="component" value="Unassembled WGS sequence"/>
</dbReference>
<dbReference type="Pfam" id="PF00179">
    <property type="entry name" value="UQ_con"/>
    <property type="match status" value="1"/>
</dbReference>
<dbReference type="SMART" id="SM00212">
    <property type="entry name" value="UBCc"/>
    <property type="match status" value="1"/>
</dbReference>
<feature type="region of interest" description="Disordered" evidence="3">
    <location>
        <begin position="620"/>
        <end position="709"/>
    </location>
</feature>
<evidence type="ECO:0000313" key="5">
    <source>
        <dbReference type="EMBL" id="KAF9143559.1"/>
    </source>
</evidence>
<organism evidence="5 6">
    <name type="scientific">Linnemannia schmuckeri</name>
    <dbReference type="NCBI Taxonomy" id="64567"/>
    <lineage>
        <taxon>Eukaryota</taxon>
        <taxon>Fungi</taxon>
        <taxon>Fungi incertae sedis</taxon>
        <taxon>Mucoromycota</taxon>
        <taxon>Mortierellomycotina</taxon>
        <taxon>Mortierellomycetes</taxon>
        <taxon>Mortierellales</taxon>
        <taxon>Mortierellaceae</taxon>
        <taxon>Linnemannia</taxon>
    </lineage>
</organism>
<reference evidence="5" key="1">
    <citation type="journal article" date="2020" name="Fungal Divers.">
        <title>Resolving the Mortierellaceae phylogeny through synthesis of multi-gene phylogenetics and phylogenomics.</title>
        <authorList>
            <person name="Vandepol N."/>
            <person name="Liber J."/>
            <person name="Desiro A."/>
            <person name="Na H."/>
            <person name="Kennedy M."/>
            <person name="Barry K."/>
            <person name="Grigoriev I.V."/>
            <person name="Miller A.N."/>
            <person name="O'Donnell K."/>
            <person name="Stajich J.E."/>
            <person name="Bonito G."/>
        </authorList>
    </citation>
    <scope>NUCLEOTIDE SEQUENCE</scope>
    <source>
        <strain evidence="5">NRRL 6426</strain>
    </source>
</reference>
<dbReference type="InterPro" id="IPR016135">
    <property type="entry name" value="UBQ-conjugating_enzyme/RWD"/>
</dbReference>